<reference evidence="1" key="1">
    <citation type="submission" date="2021-06" db="EMBL/GenBank/DDBJ databases">
        <authorList>
            <person name="Kallberg Y."/>
            <person name="Tangrot J."/>
            <person name="Rosling A."/>
        </authorList>
    </citation>
    <scope>NUCLEOTIDE SEQUENCE</scope>
    <source>
        <strain evidence="1">MA453B</strain>
    </source>
</reference>
<sequence length="79" mass="9362">DGRGTLVECKLCKTSEPRNRMYNLESISEELWFCDLEHLYAYKASTDVLYNPNYNLWTRIRHYTESNQSAGSQYNMNQT</sequence>
<accession>A0A9N9KEE6</accession>
<name>A0A9N9KEE6_9GLOM</name>
<feature type="non-terminal residue" evidence="1">
    <location>
        <position position="79"/>
    </location>
</feature>
<proteinExistence type="predicted"/>
<feature type="non-terminal residue" evidence="1">
    <location>
        <position position="1"/>
    </location>
</feature>
<dbReference type="EMBL" id="CAJVPY010064174">
    <property type="protein sequence ID" value="CAG8823981.1"/>
    <property type="molecule type" value="Genomic_DNA"/>
</dbReference>
<protein>
    <submittedName>
        <fullName evidence="1">2844_t:CDS:1</fullName>
    </submittedName>
</protein>
<organism evidence="1 2">
    <name type="scientific">Dentiscutata erythropus</name>
    <dbReference type="NCBI Taxonomy" id="1348616"/>
    <lineage>
        <taxon>Eukaryota</taxon>
        <taxon>Fungi</taxon>
        <taxon>Fungi incertae sedis</taxon>
        <taxon>Mucoromycota</taxon>
        <taxon>Glomeromycotina</taxon>
        <taxon>Glomeromycetes</taxon>
        <taxon>Diversisporales</taxon>
        <taxon>Gigasporaceae</taxon>
        <taxon>Dentiscutata</taxon>
    </lineage>
</organism>
<evidence type="ECO:0000313" key="1">
    <source>
        <dbReference type="EMBL" id="CAG8823981.1"/>
    </source>
</evidence>
<keyword evidence="2" id="KW-1185">Reference proteome</keyword>
<gene>
    <name evidence="1" type="ORF">DERYTH_LOCUS27606</name>
</gene>
<comment type="caution">
    <text evidence="1">The sequence shown here is derived from an EMBL/GenBank/DDBJ whole genome shotgun (WGS) entry which is preliminary data.</text>
</comment>
<dbReference type="OrthoDB" id="2481106at2759"/>
<dbReference type="AlphaFoldDB" id="A0A9N9KEE6"/>
<dbReference type="Proteomes" id="UP000789405">
    <property type="component" value="Unassembled WGS sequence"/>
</dbReference>
<evidence type="ECO:0000313" key="2">
    <source>
        <dbReference type="Proteomes" id="UP000789405"/>
    </source>
</evidence>